<keyword evidence="2" id="KW-0472">Membrane</keyword>
<keyword evidence="2" id="KW-1133">Transmembrane helix</keyword>
<name>A0A1I3HU17_9RHOB</name>
<organism evidence="3 4">
    <name type="scientific">Jannaschia pohangensis</name>
    <dbReference type="NCBI Taxonomy" id="390807"/>
    <lineage>
        <taxon>Bacteria</taxon>
        <taxon>Pseudomonadati</taxon>
        <taxon>Pseudomonadota</taxon>
        <taxon>Alphaproteobacteria</taxon>
        <taxon>Rhodobacterales</taxon>
        <taxon>Roseobacteraceae</taxon>
        <taxon>Jannaschia</taxon>
    </lineage>
</organism>
<evidence type="ECO:0000313" key="3">
    <source>
        <dbReference type="EMBL" id="SFI39225.1"/>
    </source>
</evidence>
<evidence type="ECO:0000256" key="1">
    <source>
        <dbReference type="SAM" id="MobiDB-lite"/>
    </source>
</evidence>
<dbReference type="EMBL" id="FORA01000001">
    <property type="protein sequence ID" value="SFI39225.1"/>
    <property type="molecule type" value="Genomic_DNA"/>
</dbReference>
<proteinExistence type="predicted"/>
<dbReference type="InterPro" id="IPR021497">
    <property type="entry name" value="GTA_holin_3TM"/>
</dbReference>
<feature type="transmembrane region" description="Helical" evidence="2">
    <location>
        <begin position="77"/>
        <end position="97"/>
    </location>
</feature>
<dbReference type="Pfam" id="PF11351">
    <property type="entry name" value="GTA_holin_3TM"/>
    <property type="match status" value="1"/>
</dbReference>
<dbReference type="OrthoDB" id="7355053at2"/>
<dbReference type="Proteomes" id="UP000199110">
    <property type="component" value="Unassembled WGS sequence"/>
</dbReference>
<feature type="transmembrane region" description="Helical" evidence="2">
    <location>
        <begin position="109"/>
        <end position="126"/>
    </location>
</feature>
<feature type="region of interest" description="Disordered" evidence="1">
    <location>
        <begin position="130"/>
        <end position="176"/>
    </location>
</feature>
<sequence length="176" mass="19038">MGVISGLVRGSGAVETLGRAVQGVSEVFIPNATEGQRLGHASQQAALDQLGDEFALAPRGLFDRFVDGLNRLPRPMLALGTLGLFIYAMVDPLGFGARMEGLAYVPDPLWWLLGAIVGFYFGARELHYSRGPQRQTPRPEPVHSAWHAEDEAPSEAAQPESVGPNRALQDWNGAIY</sequence>
<gene>
    <name evidence="3" type="ORF">SAMN04488095_0711</name>
</gene>
<keyword evidence="4" id="KW-1185">Reference proteome</keyword>
<dbReference type="RefSeq" id="WP_092777166.1">
    <property type="nucleotide sequence ID" value="NZ_FORA01000001.1"/>
</dbReference>
<evidence type="ECO:0000313" key="4">
    <source>
        <dbReference type="Proteomes" id="UP000199110"/>
    </source>
</evidence>
<protein>
    <submittedName>
        <fullName evidence="3">Holin of 3TMs, for gene-transfer release</fullName>
    </submittedName>
</protein>
<dbReference type="AlphaFoldDB" id="A0A1I3HU17"/>
<keyword evidence="2" id="KW-0812">Transmembrane</keyword>
<evidence type="ECO:0000256" key="2">
    <source>
        <dbReference type="SAM" id="Phobius"/>
    </source>
</evidence>
<reference evidence="3 4" key="1">
    <citation type="submission" date="2016-10" db="EMBL/GenBank/DDBJ databases">
        <authorList>
            <person name="de Groot N.N."/>
        </authorList>
    </citation>
    <scope>NUCLEOTIDE SEQUENCE [LARGE SCALE GENOMIC DNA]</scope>
    <source>
        <strain evidence="3 4">DSM 19073</strain>
    </source>
</reference>
<accession>A0A1I3HU17</accession>
<dbReference type="STRING" id="390807.SAMN04488095_0711"/>